<dbReference type="RefSeq" id="WP_186844909.1">
    <property type="nucleotide sequence ID" value="NZ_JACOME010000001.1"/>
</dbReference>
<comment type="caution">
    <text evidence="2">The sequence shown here is derived from an EMBL/GenBank/DDBJ whole genome shotgun (WGS) entry which is preliminary data.</text>
</comment>
<evidence type="ECO:0008006" key="4">
    <source>
        <dbReference type="Google" id="ProtNLM"/>
    </source>
</evidence>
<dbReference type="Proteomes" id="UP000607435">
    <property type="component" value="Unassembled WGS sequence"/>
</dbReference>
<evidence type="ECO:0000313" key="2">
    <source>
        <dbReference type="EMBL" id="MBC3845815.1"/>
    </source>
</evidence>
<feature type="chain" id="PRO_5045834435" description="Lipoprotein" evidence="1">
    <location>
        <begin position="23"/>
        <end position="227"/>
    </location>
</feature>
<accession>A0ABR6XZ88</accession>
<evidence type="ECO:0000313" key="3">
    <source>
        <dbReference type="Proteomes" id="UP000607435"/>
    </source>
</evidence>
<feature type="signal peptide" evidence="1">
    <location>
        <begin position="1"/>
        <end position="22"/>
    </location>
</feature>
<organism evidence="2 3">
    <name type="scientific">Winogradskyella echinorum</name>
    <dbReference type="NCBI Taxonomy" id="538189"/>
    <lineage>
        <taxon>Bacteria</taxon>
        <taxon>Pseudomonadati</taxon>
        <taxon>Bacteroidota</taxon>
        <taxon>Flavobacteriia</taxon>
        <taxon>Flavobacteriales</taxon>
        <taxon>Flavobacteriaceae</taxon>
        <taxon>Winogradskyella</taxon>
    </lineage>
</organism>
<gene>
    <name evidence="2" type="ORF">H6H04_05460</name>
</gene>
<dbReference type="PROSITE" id="PS51257">
    <property type="entry name" value="PROKAR_LIPOPROTEIN"/>
    <property type="match status" value="1"/>
</dbReference>
<proteinExistence type="predicted"/>
<reference evidence="2 3" key="1">
    <citation type="submission" date="2020-08" db="EMBL/GenBank/DDBJ databases">
        <title>Winogradskyella ouciana sp. nov., isolated from the hadal seawater of the Mariana Trench.</title>
        <authorList>
            <person name="He X."/>
        </authorList>
    </citation>
    <scope>NUCLEOTIDE SEQUENCE [LARGE SCALE GENOMIC DNA]</scope>
    <source>
        <strain evidence="2 3">KCTC 22026</strain>
    </source>
</reference>
<dbReference type="EMBL" id="JACOME010000001">
    <property type="protein sequence ID" value="MBC3845815.1"/>
    <property type="molecule type" value="Genomic_DNA"/>
</dbReference>
<keyword evidence="3" id="KW-1185">Reference proteome</keyword>
<evidence type="ECO:0000256" key="1">
    <source>
        <dbReference type="SAM" id="SignalP"/>
    </source>
</evidence>
<sequence length="227" mass="25584">MKRVFNISLLLFSLTLFTSCFEVLEEISLNADGSGKMLVTFNLSKSKSKIASIMLLDSVNGHKVPSKEDIGKALKEAKNHLKTINGITNINTTTDYDNYIFTISCDFTSIDNLDSVFKDLISKHNKKSKTNFSTSNFSFNSSINSFKRSFSYDNSIKRNFNKLNSEDRKIFEGANYTSIYRFKNDVKEVSNTNAKISPNKKAVFLKVDVMSLILGKKSISNTIKLSK</sequence>
<keyword evidence="1" id="KW-0732">Signal</keyword>
<name>A0ABR6XZ88_9FLAO</name>
<protein>
    <recommendedName>
        <fullName evidence="4">Lipoprotein</fullName>
    </recommendedName>
</protein>